<comment type="caution">
    <text evidence="1">The sequence shown here is derived from an EMBL/GenBank/DDBJ whole genome shotgun (WGS) entry which is preliminary data.</text>
</comment>
<dbReference type="EMBL" id="MNPJ01000036">
    <property type="protein sequence ID" value="OQS53418.1"/>
    <property type="molecule type" value="Genomic_DNA"/>
</dbReference>
<name>A0A1W0E2G2_9MICR</name>
<dbReference type="Proteomes" id="UP000192758">
    <property type="component" value="Unassembled WGS sequence"/>
</dbReference>
<evidence type="ECO:0000313" key="1">
    <source>
        <dbReference type="EMBL" id="OQS53418.1"/>
    </source>
</evidence>
<protein>
    <submittedName>
        <fullName evidence="1">Uncharacterized protein</fullName>
    </submittedName>
</protein>
<sequence>MYGSSRAQKSHQHSLFAFCWKKTGAFGYGTFLLTNLQTIKSPHECIYSPSNFISPLKDCALLFLLNCLMNFYSLKFITG</sequence>
<organism evidence="1 2">
    <name type="scientific">Ecytonucleospora hepatopenaei</name>
    <dbReference type="NCBI Taxonomy" id="646526"/>
    <lineage>
        <taxon>Eukaryota</taxon>
        <taxon>Fungi</taxon>
        <taxon>Fungi incertae sedis</taxon>
        <taxon>Microsporidia</taxon>
        <taxon>Enterocytozoonidae</taxon>
        <taxon>Ecytonucleospora</taxon>
    </lineage>
</organism>
<reference evidence="1 2" key="1">
    <citation type="journal article" date="2017" name="Environ. Microbiol.">
        <title>Decay of the glycolytic pathway and adaptation to intranuclear parasitism within Enterocytozoonidae microsporidia.</title>
        <authorList>
            <person name="Wiredu Boakye D."/>
            <person name="Jaroenlak P."/>
            <person name="Prachumwat A."/>
            <person name="Williams T.A."/>
            <person name="Bateman K.S."/>
            <person name="Itsathitphaisarn O."/>
            <person name="Sritunyalucksana K."/>
            <person name="Paszkiewicz K.H."/>
            <person name="Moore K.A."/>
            <person name="Stentiford G.D."/>
            <person name="Williams B.A."/>
        </authorList>
    </citation>
    <scope>NUCLEOTIDE SEQUENCE [LARGE SCALE GENOMIC DNA]</scope>
    <source>
        <strain evidence="1 2">TH1</strain>
    </source>
</reference>
<dbReference type="AlphaFoldDB" id="A0A1W0E2G2"/>
<gene>
    <name evidence="1" type="ORF">EHP00_2624</name>
</gene>
<keyword evidence="2" id="KW-1185">Reference proteome</keyword>
<dbReference type="VEuPathDB" id="MicrosporidiaDB:EHP00_2624"/>
<accession>A0A1W0E2G2</accession>
<proteinExistence type="predicted"/>
<evidence type="ECO:0000313" key="2">
    <source>
        <dbReference type="Proteomes" id="UP000192758"/>
    </source>
</evidence>